<evidence type="ECO:0000313" key="2">
    <source>
        <dbReference type="Proteomes" id="UP000188159"/>
    </source>
</evidence>
<sequence>MSHKKRGTRNMSETFLPANILMPQVDSMKKWAVIACDQFSSQPEYWDEVKEYVGNTPSTLHLMLPETYLGSEEEDEKIRKIQSTMKNYADDHLLKTYENSLVYVERTLQNGKIRRGIVGAIDLEQYSYTPEHEAKIRSTEKTVMERIPPRMKIRYQAPIELPHVILLCDDWKNEVLEIVTEQKANLEKLYEFDLMQEGGHIAGWLVDGEVKEQFLEKLRSYEEQMTEKYKDLSDDPMVYAVGDGNHSLATAKACYEKLKKNHRWEHIKDHPARYALVELENLHDDSQQFEPIHRVITGTDPEELIHALKTECCSEEGQTIRCYYGKKEEVLHLNLHKHQLAVDKIQTFLDKYLKDNSGCIDYIHGEDVLKELSKEEQTIGIELPAMEKDQLFPSVMTDGTLPRKTFSMGHACEKRYYIEGRKIQR</sequence>
<dbReference type="AlphaFoldDB" id="A0A1Q2C5K9"/>
<gene>
    <name evidence="1" type="ORF">DO83_04225</name>
</gene>
<proteinExistence type="predicted"/>
<dbReference type="EMBL" id="CP012098">
    <property type="protein sequence ID" value="AQP38879.1"/>
    <property type="molecule type" value="Genomic_DNA"/>
</dbReference>
<evidence type="ECO:0000313" key="1">
    <source>
        <dbReference type="EMBL" id="AQP38879.1"/>
    </source>
</evidence>
<dbReference type="PANTHER" id="PTHR36454:SF1">
    <property type="entry name" value="DUF1015 DOMAIN-CONTAINING PROTEIN"/>
    <property type="match status" value="1"/>
</dbReference>
<name>A0A1Q2C5K9_ANAHA</name>
<dbReference type="PANTHER" id="PTHR36454">
    <property type="entry name" value="LMO2823 PROTEIN"/>
    <property type="match status" value="1"/>
</dbReference>
<dbReference type="Pfam" id="PF06245">
    <property type="entry name" value="DUF1015"/>
    <property type="match status" value="1"/>
</dbReference>
<dbReference type="Proteomes" id="UP000188159">
    <property type="component" value="Chromosome"/>
</dbReference>
<protein>
    <recommendedName>
        <fullName evidence="3">DUF1015 domain-containing protein</fullName>
    </recommendedName>
</protein>
<reference evidence="1 2" key="1">
    <citation type="journal article" date="2016" name="Sci. Rep.">
        <title>Accelerated dysbiosis of gut microbiota during aggravation of DSS-induced colitis by a butyrate-producing bacterium.</title>
        <authorList>
            <person name="Zhang Q."/>
            <person name="Wu Y."/>
            <person name="Wang J."/>
            <person name="Wu G."/>
            <person name="Long W."/>
            <person name="Xue Z."/>
            <person name="Wang L."/>
            <person name="Zhang X."/>
            <person name="Pang X."/>
            <person name="Zhao Y."/>
            <person name="Zhao L."/>
            <person name="Zhang C."/>
        </authorList>
    </citation>
    <scope>NUCLEOTIDE SEQUENCE [LARGE SCALE GENOMIC DNA]</scope>
    <source>
        <strain evidence="1 2">BPB5</strain>
    </source>
</reference>
<accession>A0A1Q2C5K9</accession>
<organism evidence="1 2">
    <name type="scientific">Anaerostipes hadrus</name>
    <dbReference type="NCBI Taxonomy" id="649756"/>
    <lineage>
        <taxon>Bacteria</taxon>
        <taxon>Bacillati</taxon>
        <taxon>Bacillota</taxon>
        <taxon>Clostridia</taxon>
        <taxon>Lachnospirales</taxon>
        <taxon>Lachnospiraceae</taxon>
        <taxon>Anaerostipes</taxon>
    </lineage>
</organism>
<dbReference type="InterPro" id="IPR008323">
    <property type="entry name" value="UCP033563"/>
</dbReference>
<evidence type="ECO:0008006" key="3">
    <source>
        <dbReference type="Google" id="ProtNLM"/>
    </source>
</evidence>